<dbReference type="STRING" id="454130.A0A0U5GXV0"/>
<feature type="signal peptide" evidence="2">
    <location>
        <begin position="1"/>
        <end position="38"/>
    </location>
</feature>
<accession>A0A0U5GXV0</accession>
<dbReference type="OMA" id="DWVWFAN"/>
<dbReference type="Pfam" id="PF00144">
    <property type="entry name" value="Beta-lactamase"/>
    <property type="match status" value="1"/>
</dbReference>
<dbReference type="InterPro" id="IPR012338">
    <property type="entry name" value="Beta-lactam/transpept-like"/>
</dbReference>
<dbReference type="OrthoDB" id="5946976at2759"/>
<comment type="similarity">
    <text evidence="1">Belongs to the peptidase S12 family.</text>
</comment>
<keyword evidence="5" id="KW-1185">Reference proteome</keyword>
<evidence type="ECO:0000256" key="1">
    <source>
        <dbReference type="ARBA" id="ARBA00038215"/>
    </source>
</evidence>
<dbReference type="Proteomes" id="UP000054771">
    <property type="component" value="Unassembled WGS sequence"/>
</dbReference>
<evidence type="ECO:0000313" key="5">
    <source>
        <dbReference type="Proteomes" id="UP000054771"/>
    </source>
</evidence>
<dbReference type="SUPFAM" id="SSF56601">
    <property type="entry name" value="beta-lactamase/transpeptidase-like"/>
    <property type="match status" value="1"/>
</dbReference>
<dbReference type="InterPro" id="IPR050491">
    <property type="entry name" value="AmpC-like"/>
</dbReference>
<reference evidence="5" key="1">
    <citation type="journal article" date="2016" name="Genome Announc.">
        <title>Draft genome sequences of fungus Aspergillus calidoustus.</title>
        <authorList>
            <person name="Horn F."/>
            <person name="Linde J."/>
            <person name="Mattern D.J."/>
            <person name="Walther G."/>
            <person name="Guthke R."/>
            <person name="Scherlach K."/>
            <person name="Martin K."/>
            <person name="Brakhage A.A."/>
            <person name="Petzke L."/>
            <person name="Valiante V."/>
        </authorList>
    </citation>
    <scope>NUCLEOTIDE SEQUENCE [LARGE SCALE GENOMIC DNA]</scope>
    <source>
        <strain evidence="5">SF006504</strain>
    </source>
</reference>
<organism evidence="4 5">
    <name type="scientific">Aspergillus calidoustus</name>
    <dbReference type="NCBI Taxonomy" id="454130"/>
    <lineage>
        <taxon>Eukaryota</taxon>
        <taxon>Fungi</taxon>
        <taxon>Dikarya</taxon>
        <taxon>Ascomycota</taxon>
        <taxon>Pezizomycotina</taxon>
        <taxon>Eurotiomycetes</taxon>
        <taxon>Eurotiomycetidae</taxon>
        <taxon>Eurotiales</taxon>
        <taxon>Aspergillaceae</taxon>
        <taxon>Aspergillus</taxon>
        <taxon>Aspergillus subgen. Nidulantes</taxon>
    </lineage>
</organism>
<gene>
    <name evidence="4" type="ORF">ASPCAL07116</name>
</gene>
<dbReference type="PANTHER" id="PTHR46825:SF15">
    <property type="entry name" value="BETA-LACTAMASE-RELATED DOMAIN-CONTAINING PROTEIN"/>
    <property type="match status" value="1"/>
</dbReference>
<dbReference type="AlphaFoldDB" id="A0A0U5GXV0"/>
<sequence length="576" mass="63765">MPQKSYQSSGHPSRRLVVFKMRLCLCVAILAGLVPCRALSFQGIDEDQIPLGVPQGGNRDDDSNPLTEAFDDKVEHVLEHYHVPGLAVSVVRGGKTYAKGYGTSNLSTTPPSPVTTDTLFFAGSTTKAHTAAAISLLVANNTHYPHIQWSTPLHDILPEFILADPYATTHLTLVDILSHRSGLPRHDQVLLQDISIEDVVHRLKYLPLTEEVRTSWQYCNLMYVVAAHLIEKTSNQSLYEFFGENLWEPLGMHSTYLDVAPARRDNRDVSEGYWFNPETNETLSTNLAYAPVVRGAGNTLTSVNDYAKWISALLSRSAPISENGYEMLFGAHSVLAPAVHEPFSAPDLYGFGWTLQSYKGVQIIQHGGAQVGFGAFVVLIPKMQVGFVILGNEMVGANRASLVLAFEIIDNLLRIEREERFNWEGVIDTQAEALKLSNKTLAALYPDLPDTDSLLPHPLPLDSYSGRFTHPAYPTLLINSSCPDRSYQLKNPEKWTGARLCADFDNYKSGSFSTEIGVDLFHVTGTYWTLVSSTAGMDGAARVEFRITPDGTVIEVGVEFDEMMQKKGEKIWLTRA</sequence>
<protein>
    <recommendedName>
        <fullName evidence="3">Beta-lactamase-related domain-containing protein</fullName>
    </recommendedName>
</protein>
<dbReference type="Gene3D" id="3.40.710.10">
    <property type="entry name" value="DD-peptidase/beta-lactamase superfamily"/>
    <property type="match status" value="1"/>
</dbReference>
<evidence type="ECO:0000259" key="3">
    <source>
        <dbReference type="Pfam" id="PF00144"/>
    </source>
</evidence>
<dbReference type="EMBL" id="CDMC01000005">
    <property type="protein sequence ID" value="CEL06004.1"/>
    <property type="molecule type" value="Genomic_DNA"/>
</dbReference>
<feature type="domain" description="Beta-lactamase-related" evidence="3">
    <location>
        <begin position="70"/>
        <end position="396"/>
    </location>
</feature>
<keyword evidence="2" id="KW-0732">Signal</keyword>
<dbReference type="InterPro" id="IPR001466">
    <property type="entry name" value="Beta-lactam-related"/>
</dbReference>
<evidence type="ECO:0000313" key="4">
    <source>
        <dbReference type="EMBL" id="CEL06004.1"/>
    </source>
</evidence>
<feature type="chain" id="PRO_5006858285" description="Beta-lactamase-related domain-containing protein" evidence="2">
    <location>
        <begin position="39"/>
        <end position="576"/>
    </location>
</feature>
<name>A0A0U5GXV0_ASPCI</name>
<proteinExistence type="inferred from homology"/>
<evidence type="ECO:0000256" key="2">
    <source>
        <dbReference type="SAM" id="SignalP"/>
    </source>
</evidence>
<dbReference type="PANTHER" id="PTHR46825">
    <property type="entry name" value="D-ALANYL-D-ALANINE-CARBOXYPEPTIDASE/ENDOPEPTIDASE AMPH"/>
    <property type="match status" value="1"/>
</dbReference>